<evidence type="ECO:0000313" key="4">
    <source>
        <dbReference type="EMBL" id="SER52731.1"/>
    </source>
</evidence>
<dbReference type="RefSeq" id="WP_177176956.1">
    <property type="nucleotide sequence ID" value="NZ_FOFG01000023.1"/>
</dbReference>
<keyword evidence="1 2" id="KW-0129">CBS domain</keyword>
<dbReference type="Pfam" id="PF00571">
    <property type="entry name" value="CBS"/>
    <property type="match status" value="2"/>
</dbReference>
<protein>
    <submittedName>
        <fullName evidence="4">CBS domain-containing protein</fullName>
    </submittedName>
</protein>
<dbReference type="EMBL" id="FOFG01000023">
    <property type="protein sequence ID" value="SER52731.1"/>
    <property type="molecule type" value="Genomic_DNA"/>
</dbReference>
<dbReference type="InterPro" id="IPR046342">
    <property type="entry name" value="CBS_dom_sf"/>
</dbReference>
<dbReference type="SUPFAM" id="SSF54631">
    <property type="entry name" value="CBS-domain pair"/>
    <property type="match status" value="1"/>
</dbReference>
<organism evidence="4 5">
    <name type="scientific">Faunimonas pinastri</name>
    <dbReference type="NCBI Taxonomy" id="1855383"/>
    <lineage>
        <taxon>Bacteria</taxon>
        <taxon>Pseudomonadati</taxon>
        <taxon>Pseudomonadota</taxon>
        <taxon>Alphaproteobacteria</taxon>
        <taxon>Hyphomicrobiales</taxon>
        <taxon>Afifellaceae</taxon>
        <taxon>Faunimonas</taxon>
    </lineage>
</organism>
<accession>A0A1H9PWY4</accession>
<feature type="domain" description="CBS" evidence="3">
    <location>
        <begin position="99"/>
        <end position="154"/>
    </location>
</feature>
<dbReference type="STRING" id="1855383.SAMN05216548_12324"/>
<feature type="domain" description="CBS" evidence="3">
    <location>
        <begin position="9"/>
        <end position="65"/>
    </location>
</feature>
<evidence type="ECO:0000259" key="3">
    <source>
        <dbReference type="PROSITE" id="PS51371"/>
    </source>
</evidence>
<reference evidence="4 5" key="1">
    <citation type="submission" date="2016-10" db="EMBL/GenBank/DDBJ databases">
        <authorList>
            <person name="de Groot N.N."/>
        </authorList>
    </citation>
    <scope>NUCLEOTIDE SEQUENCE [LARGE SCALE GENOMIC DNA]</scope>
    <source>
        <strain evidence="4 5">A52C2</strain>
    </source>
</reference>
<dbReference type="AlphaFoldDB" id="A0A1H9PWY4"/>
<sequence>MAVKARDIMTRNVVAASPRSDLQSIASLFVKHAISAVPICGPNGELLGIVTERDLLRPFQETVQQKRGWWVEKLAEGHDLSGNFLDLTRAEHREASLLMTSPVVTATEDMELPALAELMSEKGVKRLPVLANGHVVGIVSRADLVRAIAGNLAG</sequence>
<name>A0A1H9PWY4_9HYPH</name>
<dbReference type="InterPro" id="IPR000644">
    <property type="entry name" value="CBS_dom"/>
</dbReference>
<dbReference type="PROSITE" id="PS51371">
    <property type="entry name" value="CBS"/>
    <property type="match status" value="2"/>
</dbReference>
<dbReference type="InterPro" id="IPR051257">
    <property type="entry name" value="Diverse_CBS-Domain"/>
</dbReference>
<evidence type="ECO:0000256" key="1">
    <source>
        <dbReference type="ARBA" id="ARBA00023122"/>
    </source>
</evidence>
<dbReference type="Proteomes" id="UP000199647">
    <property type="component" value="Unassembled WGS sequence"/>
</dbReference>
<evidence type="ECO:0000313" key="5">
    <source>
        <dbReference type="Proteomes" id="UP000199647"/>
    </source>
</evidence>
<dbReference type="PANTHER" id="PTHR43080:SF2">
    <property type="entry name" value="CBS DOMAIN-CONTAINING PROTEIN"/>
    <property type="match status" value="1"/>
</dbReference>
<dbReference type="SMART" id="SM00116">
    <property type="entry name" value="CBS"/>
    <property type="match status" value="2"/>
</dbReference>
<dbReference type="Gene3D" id="3.10.580.10">
    <property type="entry name" value="CBS-domain"/>
    <property type="match status" value="1"/>
</dbReference>
<dbReference type="CDD" id="cd04586">
    <property type="entry name" value="CBS_pair_BON_assoc"/>
    <property type="match status" value="1"/>
</dbReference>
<gene>
    <name evidence="4" type="ORF">SAMN05216548_12324</name>
</gene>
<evidence type="ECO:0000256" key="2">
    <source>
        <dbReference type="PROSITE-ProRule" id="PRU00703"/>
    </source>
</evidence>
<proteinExistence type="predicted"/>
<dbReference type="PANTHER" id="PTHR43080">
    <property type="entry name" value="CBS DOMAIN-CONTAINING PROTEIN CBSX3, MITOCHONDRIAL"/>
    <property type="match status" value="1"/>
</dbReference>
<keyword evidence="5" id="KW-1185">Reference proteome</keyword>